<reference evidence="1 2" key="1">
    <citation type="journal article" date="2012" name="J. Bacteriol.">
        <title>Genome sequence of cold-adapted Pseudomonas mandelii strain JR-1.</title>
        <authorList>
            <person name="Jang S.H."/>
            <person name="Kim J."/>
            <person name="Kim J."/>
            <person name="Hong S."/>
            <person name="Lee C."/>
        </authorList>
    </citation>
    <scope>NUCLEOTIDE SEQUENCE [LARGE SCALE GENOMIC DNA]</scope>
    <source>
        <strain evidence="1 2">JR-1</strain>
        <plasmid evidence="2">Plasmid</plasmid>
    </source>
</reference>
<geneLocation type="plasmid" evidence="2"/>
<sequence>MVSFDRVDHDILMGRLSKRIADWAVIRKRPAMSPSKLQH</sequence>
<protein>
    <submittedName>
        <fullName evidence="1">Uncharacterized protein</fullName>
    </submittedName>
</protein>
<dbReference type="AlphaFoldDB" id="A0A024EKA0"/>
<dbReference type="KEGG" id="pman:OU5_P0107"/>
<gene>
    <name evidence="1" type="ORF">OU5_P0107</name>
</gene>
<proteinExistence type="predicted"/>
<evidence type="ECO:0000313" key="1">
    <source>
        <dbReference type="EMBL" id="AHZ73359.1"/>
    </source>
</evidence>
<dbReference type="Proteomes" id="UP000026913">
    <property type="component" value="Plasmid unnamed"/>
</dbReference>
<dbReference type="EMBL" id="CP005961">
    <property type="protein sequence ID" value="AHZ73359.1"/>
    <property type="molecule type" value="Genomic_DNA"/>
</dbReference>
<keyword evidence="1" id="KW-0614">Plasmid</keyword>
<dbReference type="HOGENOM" id="CLU_3315589_0_0_6"/>
<evidence type="ECO:0000313" key="2">
    <source>
        <dbReference type="Proteomes" id="UP000026913"/>
    </source>
</evidence>
<name>A0A024EKA0_9PSED</name>
<organism evidence="1 2">
    <name type="scientific">Pseudomonas mandelii JR-1</name>
    <dbReference type="NCBI Taxonomy" id="1147786"/>
    <lineage>
        <taxon>Bacteria</taxon>
        <taxon>Pseudomonadati</taxon>
        <taxon>Pseudomonadota</taxon>
        <taxon>Gammaproteobacteria</taxon>
        <taxon>Pseudomonadales</taxon>
        <taxon>Pseudomonadaceae</taxon>
        <taxon>Pseudomonas</taxon>
    </lineage>
</organism>
<accession>A0A024EKA0</accession>